<dbReference type="Gene3D" id="3.30.10.20">
    <property type="match status" value="1"/>
</dbReference>
<dbReference type="Proteomes" id="UP000006048">
    <property type="component" value="Chromosome"/>
</dbReference>
<dbReference type="EMBL" id="CP002959">
    <property type="protein sequence ID" value="AFM13554.1"/>
    <property type="molecule type" value="Genomic_DNA"/>
</dbReference>
<proteinExistence type="predicted"/>
<evidence type="ECO:0000313" key="4">
    <source>
        <dbReference type="Proteomes" id="UP000006048"/>
    </source>
</evidence>
<dbReference type="HOGENOM" id="CLU_721485_0_0_12"/>
<reference evidence="3 4" key="1">
    <citation type="submission" date="2012-06" db="EMBL/GenBank/DDBJ databases">
        <title>The complete chromosome of genome of Turneriella parva DSM 21527.</title>
        <authorList>
            <consortium name="US DOE Joint Genome Institute (JGI-PGF)"/>
            <person name="Lucas S."/>
            <person name="Han J."/>
            <person name="Lapidus A."/>
            <person name="Bruce D."/>
            <person name="Goodwin L."/>
            <person name="Pitluck S."/>
            <person name="Peters L."/>
            <person name="Kyrpides N."/>
            <person name="Mavromatis K."/>
            <person name="Ivanova N."/>
            <person name="Mikhailova N."/>
            <person name="Chertkov O."/>
            <person name="Detter J.C."/>
            <person name="Tapia R."/>
            <person name="Han C."/>
            <person name="Land M."/>
            <person name="Hauser L."/>
            <person name="Markowitz V."/>
            <person name="Cheng J.-F."/>
            <person name="Hugenholtz P."/>
            <person name="Woyke T."/>
            <person name="Wu D."/>
            <person name="Gronow S."/>
            <person name="Wellnitz S."/>
            <person name="Brambilla E."/>
            <person name="Klenk H.-P."/>
            <person name="Eisen J.A."/>
        </authorList>
    </citation>
    <scope>NUCLEOTIDE SEQUENCE [LARGE SCALE GENOMIC DNA]</scope>
    <source>
        <strain evidence="4">ATCC BAA-1111 / DSM 21527 / NCTC 11395 / H</strain>
    </source>
</reference>
<feature type="domain" description="PASTA" evidence="2">
    <location>
        <begin position="47"/>
        <end position="112"/>
    </location>
</feature>
<dbReference type="RefSeq" id="WP_014804056.1">
    <property type="nucleotide sequence ID" value="NC_018020.1"/>
</dbReference>
<gene>
    <name evidence="3" type="ordered locus">Turpa_2915</name>
</gene>
<name>I4B8E7_TURPD</name>
<keyword evidence="1" id="KW-1133">Transmembrane helix</keyword>
<accession>I4B8E7</accession>
<organism evidence="3 4">
    <name type="scientific">Turneriella parva (strain ATCC BAA-1111 / DSM 21527 / NCTC 11395 / H)</name>
    <name type="common">Leptospira parva</name>
    <dbReference type="NCBI Taxonomy" id="869212"/>
    <lineage>
        <taxon>Bacteria</taxon>
        <taxon>Pseudomonadati</taxon>
        <taxon>Spirochaetota</taxon>
        <taxon>Spirochaetia</taxon>
        <taxon>Leptospirales</taxon>
        <taxon>Leptospiraceae</taxon>
        <taxon>Turneriella</taxon>
    </lineage>
</organism>
<evidence type="ECO:0000256" key="1">
    <source>
        <dbReference type="SAM" id="Phobius"/>
    </source>
</evidence>
<sequence length="383" mass="41547">MATSEDSAPVPKMLYFKHVARILIFYFVGLSIFFVSGFTIFKVLFADTERTVVPDVVGRLFLGEHNKLREDFKVDLKPAYLVQYPYGYILAQNLTPGKSVDKNTKLELLVNFSDAIVQVPKLVGFSEDLVDGSIASLPVGGRIFSLRKGVITRVFSAQPKREVLAQFPPAGTPVIPNTPVSLLISDGPAPAGAPQASAAPKLEKGLAVSIALNAAYHLKKPAVISLKKTDKADENAALLSDAVVGEKEIQLEVGTLEESLASGKSAIDLEDLPFTQLVVAAKKWGEADAVLTIARREPVANEDGSLYSEYYLVRNSSPLPVFRRRDDAFDVYRDYYTPVTAAPVAAKTNEPAQTTIVGETQQAAPVAEVQKPDKTVRLKADTL</sequence>
<dbReference type="STRING" id="869212.Turpa_2915"/>
<evidence type="ECO:0000313" key="3">
    <source>
        <dbReference type="EMBL" id="AFM13554.1"/>
    </source>
</evidence>
<dbReference type="SMART" id="SM00740">
    <property type="entry name" value="PASTA"/>
    <property type="match status" value="2"/>
</dbReference>
<keyword evidence="4" id="KW-1185">Reference proteome</keyword>
<dbReference type="OrthoDB" id="367225at2"/>
<dbReference type="PROSITE" id="PS51178">
    <property type="entry name" value="PASTA"/>
    <property type="match status" value="1"/>
</dbReference>
<protein>
    <submittedName>
        <fullName evidence="3">PASTA domain containing protein</fullName>
    </submittedName>
</protein>
<dbReference type="InterPro" id="IPR005543">
    <property type="entry name" value="PASTA_dom"/>
</dbReference>
<dbReference type="KEGG" id="tpx:Turpa_2915"/>
<keyword evidence="1" id="KW-0812">Transmembrane</keyword>
<dbReference type="AlphaFoldDB" id="I4B8E7"/>
<evidence type="ECO:0000259" key="2">
    <source>
        <dbReference type="PROSITE" id="PS51178"/>
    </source>
</evidence>
<feature type="transmembrane region" description="Helical" evidence="1">
    <location>
        <begin position="22"/>
        <end position="45"/>
    </location>
</feature>
<keyword evidence="1" id="KW-0472">Membrane</keyword>